<evidence type="ECO:0000313" key="1">
    <source>
        <dbReference type="EMBL" id="MBE9080075.1"/>
    </source>
</evidence>
<keyword evidence="2" id="KW-1185">Reference proteome</keyword>
<gene>
    <name evidence="1" type="ORF">IQ241_22750</name>
</gene>
<reference evidence="1" key="1">
    <citation type="submission" date="2020-10" db="EMBL/GenBank/DDBJ databases">
        <authorList>
            <person name="Castelo-Branco R."/>
            <person name="Eusebio N."/>
            <person name="Adriana R."/>
            <person name="Vieira A."/>
            <person name="Brugerolle De Fraissinette N."/>
            <person name="Rezende De Castro R."/>
            <person name="Schneider M.P."/>
            <person name="Vasconcelos V."/>
            <person name="Leao P.N."/>
        </authorList>
    </citation>
    <scope>NUCLEOTIDE SEQUENCE</scope>
    <source>
        <strain evidence="1">LEGE 07310</strain>
    </source>
</reference>
<dbReference type="Proteomes" id="UP000636505">
    <property type="component" value="Unassembled WGS sequence"/>
</dbReference>
<proteinExistence type="predicted"/>
<sequence>MRSSTWATRRESLRAMIPGRSDGKVSVESAKVEGMKAFKVIHAAHPVIMNQPGVIKDVVQFLKFGSFDANPSI</sequence>
<dbReference type="RefSeq" id="WP_193911668.1">
    <property type="nucleotide sequence ID" value="NZ_JADEXG010000082.1"/>
</dbReference>
<dbReference type="AlphaFoldDB" id="A0A8J7DPQ0"/>
<organism evidence="1 2">
    <name type="scientific">Vasconcelosia minhoensis LEGE 07310</name>
    <dbReference type="NCBI Taxonomy" id="915328"/>
    <lineage>
        <taxon>Bacteria</taxon>
        <taxon>Bacillati</taxon>
        <taxon>Cyanobacteriota</taxon>
        <taxon>Cyanophyceae</taxon>
        <taxon>Nodosilineales</taxon>
        <taxon>Cymatolegaceae</taxon>
        <taxon>Vasconcelosia</taxon>
        <taxon>Vasconcelosia minhoensis</taxon>
    </lineage>
</organism>
<evidence type="ECO:0000313" key="2">
    <source>
        <dbReference type="Proteomes" id="UP000636505"/>
    </source>
</evidence>
<protein>
    <submittedName>
        <fullName evidence="1">Uncharacterized protein</fullName>
    </submittedName>
</protein>
<dbReference type="EMBL" id="JADEXG010000082">
    <property type="protein sequence ID" value="MBE9080075.1"/>
    <property type="molecule type" value="Genomic_DNA"/>
</dbReference>
<comment type="caution">
    <text evidence="1">The sequence shown here is derived from an EMBL/GenBank/DDBJ whole genome shotgun (WGS) entry which is preliminary data.</text>
</comment>
<name>A0A8J7DPQ0_9CYAN</name>
<accession>A0A8J7DPQ0</accession>